<reference evidence="3 4" key="1">
    <citation type="journal article" date="2010" name="Virology">
        <title>A jumbo phage infecting the phytopathogen Ralstonia solanacearum defines a new lineage of the Myoviridae family.</title>
        <authorList>
            <person name="Yamada T."/>
            <person name="Satoh S."/>
            <person name="Ishikawa H."/>
            <person name="Fujiwara A."/>
            <person name="Kawasaki T."/>
            <person name="Fujie M."/>
            <person name="Ogata H."/>
        </authorList>
    </citation>
    <scope>NUCLEOTIDE SEQUENCE [LARGE SCALE GENOMIC DNA]</scope>
</reference>
<dbReference type="RefSeq" id="YP_001950058.2">
    <property type="nucleotide sequence ID" value="NC_010811.2"/>
</dbReference>
<keyword evidence="4" id="KW-1185">Reference proteome</keyword>
<dbReference type="Proteomes" id="UP000001034">
    <property type="component" value="Segment"/>
</dbReference>
<keyword evidence="2" id="KW-0472">Membrane</keyword>
<organism evidence="3 4">
    <name type="scientific">Ralstonia phage phiRSL1</name>
    <dbReference type="NCBI Taxonomy" id="1980924"/>
    <lineage>
        <taxon>Viruses</taxon>
        <taxon>Duplodnaviria</taxon>
        <taxon>Heunggongvirae</taxon>
        <taxon>Uroviricota</taxon>
        <taxon>Caudoviricetes</taxon>
        <taxon>Mieseafarmvirus</taxon>
        <taxon>Mieseafarmvirus RSL1</taxon>
    </lineage>
</organism>
<evidence type="ECO:0000256" key="2">
    <source>
        <dbReference type="SAM" id="Phobius"/>
    </source>
</evidence>
<keyword evidence="2" id="KW-0812">Transmembrane</keyword>
<protein>
    <submittedName>
        <fullName evidence="3">Uncharacterized protein</fullName>
    </submittedName>
</protein>
<proteinExistence type="predicted"/>
<evidence type="ECO:0000313" key="3">
    <source>
        <dbReference type="EMBL" id="BAG41628.2"/>
    </source>
</evidence>
<sequence>MANPGPGPCDRRVLRVAYVLDVSVVEREWSVERCAHCYLRSDGDTFAKRAGNLLQDSHGYDCESGTRRTFSPATPQPRVGPHRRRSEVKTQQLSQVRSRNRTRISHLHFADRVFSFLSLALVPLMGAVALSWVFTNPPTATVNLQKPFVEYVGPDNSFSAPDVEIALPMGKAFFYYYLADSDGNPAYVWPSHRMEGQTLQLHPKLDMPRMRPGTYVLQAKIVYPLNPFKNGELNVSLATIDAAPSVQGL</sequence>
<dbReference type="GeneID" id="6370005"/>
<name>B2ZY60_9CAUD</name>
<dbReference type="EMBL" id="AB366653">
    <property type="protein sequence ID" value="BAG41628.2"/>
    <property type="molecule type" value="Genomic_DNA"/>
</dbReference>
<accession>B2ZY60</accession>
<feature type="transmembrane region" description="Helical" evidence="2">
    <location>
        <begin position="113"/>
        <end position="134"/>
    </location>
</feature>
<evidence type="ECO:0000256" key="1">
    <source>
        <dbReference type="SAM" id="MobiDB-lite"/>
    </source>
</evidence>
<dbReference type="KEGG" id="vg:6370005"/>
<evidence type="ECO:0000313" key="4">
    <source>
        <dbReference type="Proteomes" id="UP000001034"/>
    </source>
</evidence>
<feature type="region of interest" description="Disordered" evidence="1">
    <location>
        <begin position="63"/>
        <end position="86"/>
    </location>
</feature>
<keyword evidence="2" id="KW-1133">Transmembrane helix</keyword>